<dbReference type="SUPFAM" id="SSF53254">
    <property type="entry name" value="Phosphoglycerate mutase-like"/>
    <property type="match status" value="1"/>
</dbReference>
<dbReference type="InterPro" id="IPR029033">
    <property type="entry name" value="His_PPase_superfam"/>
</dbReference>
<dbReference type="Gene3D" id="3.40.50.1240">
    <property type="entry name" value="Phosphoglycerate mutase-like"/>
    <property type="match status" value="1"/>
</dbReference>
<dbReference type="OrthoDB" id="9782128at2"/>
<accession>A0A0A5GMZ2</accession>
<evidence type="ECO:0000256" key="1">
    <source>
        <dbReference type="PIRSR" id="PIRSR613078-1"/>
    </source>
</evidence>
<dbReference type="PANTHER" id="PTHR48100">
    <property type="entry name" value="BROAD-SPECIFICITY PHOSPHATASE YOR283W-RELATED"/>
    <property type="match status" value="1"/>
</dbReference>
<name>A0A0A5GMZ2_9BACI</name>
<comment type="caution">
    <text evidence="3">The sequence shown here is derived from an EMBL/GenBank/DDBJ whole genome shotgun (WGS) entry which is preliminary data.</text>
</comment>
<dbReference type="STRING" id="1385510.GCA_000425205_00895"/>
<feature type="binding site" evidence="2">
    <location>
        <begin position="7"/>
        <end position="14"/>
    </location>
    <ligand>
        <name>substrate</name>
    </ligand>
</feature>
<sequence length="203" mass="23637">MIAYFTRHGQTKWNTEHRMQGRQNSPLTSLGKEQAHWLGHRLKHTRIDHIVASPSERTKETAGIVNEYLNVPLSTDERIMEIAMGEWEGKTKAEIEKEYPESAHHFWNEPHLFQSHGGESFHDVHARVTDVINDVSERYQGEHVLFVTHGTMLKVLQVMLEEKDIEQLWEGAYMQPTSLSKVSFEEEHPSIFFMGDTSHYRVD</sequence>
<dbReference type="GO" id="GO:0005737">
    <property type="term" value="C:cytoplasm"/>
    <property type="evidence" value="ECO:0007669"/>
    <property type="project" value="TreeGrafter"/>
</dbReference>
<dbReference type="Proteomes" id="UP000030528">
    <property type="component" value="Unassembled WGS sequence"/>
</dbReference>
<organism evidence="3 4">
    <name type="scientific">Pontibacillus halophilus JSM 076056 = DSM 19796</name>
    <dbReference type="NCBI Taxonomy" id="1385510"/>
    <lineage>
        <taxon>Bacteria</taxon>
        <taxon>Bacillati</taxon>
        <taxon>Bacillota</taxon>
        <taxon>Bacilli</taxon>
        <taxon>Bacillales</taxon>
        <taxon>Bacillaceae</taxon>
        <taxon>Pontibacillus</taxon>
    </lineage>
</organism>
<feature type="binding site" evidence="2">
    <location>
        <position position="57"/>
    </location>
    <ligand>
        <name>substrate</name>
    </ligand>
</feature>
<feature type="active site" description="Proton donor/acceptor" evidence="1">
    <location>
        <position position="81"/>
    </location>
</feature>
<dbReference type="RefSeq" id="WP_036769084.1">
    <property type="nucleotide sequence ID" value="NZ_AVPE01000002.1"/>
</dbReference>
<dbReference type="EMBL" id="AVPE01000002">
    <property type="protein sequence ID" value="KGX93364.1"/>
    <property type="molecule type" value="Genomic_DNA"/>
</dbReference>
<evidence type="ECO:0000313" key="4">
    <source>
        <dbReference type="Proteomes" id="UP000030528"/>
    </source>
</evidence>
<protein>
    <submittedName>
        <fullName evidence="3">Phosphoglycerate mutase</fullName>
    </submittedName>
</protein>
<dbReference type="AlphaFoldDB" id="A0A0A5GMZ2"/>
<feature type="binding site" evidence="2">
    <location>
        <position position="92"/>
    </location>
    <ligand>
        <name>substrate</name>
    </ligand>
</feature>
<dbReference type="Pfam" id="PF00300">
    <property type="entry name" value="His_Phos_1"/>
    <property type="match status" value="1"/>
</dbReference>
<reference evidence="3 4" key="1">
    <citation type="submission" date="2013-08" db="EMBL/GenBank/DDBJ databases">
        <authorList>
            <person name="Huang J."/>
            <person name="Wang G."/>
        </authorList>
    </citation>
    <scope>NUCLEOTIDE SEQUENCE [LARGE SCALE GENOMIC DNA]</scope>
    <source>
        <strain evidence="3 4">JSM 076056</strain>
    </source>
</reference>
<dbReference type="eggNOG" id="COG0406">
    <property type="taxonomic scope" value="Bacteria"/>
</dbReference>
<feature type="active site" description="Tele-phosphohistidine intermediate" evidence="1">
    <location>
        <position position="8"/>
    </location>
</feature>
<dbReference type="InterPro" id="IPR013078">
    <property type="entry name" value="His_Pase_superF_clade-1"/>
</dbReference>
<dbReference type="CDD" id="cd07067">
    <property type="entry name" value="HP_PGM_like"/>
    <property type="match status" value="1"/>
</dbReference>
<dbReference type="GO" id="GO:0016791">
    <property type="term" value="F:phosphatase activity"/>
    <property type="evidence" value="ECO:0007669"/>
    <property type="project" value="TreeGrafter"/>
</dbReference>
<gene>
    <name evidence="3" type="ORF">N781_09925</name>
</gene>
<keyword evidence="4" id="KW-1185">Reference proteome</keyword>
<evidence type="ECO:0000313" key="3">
    <source>
        <dbReference type="EMBL" id="KGX93364.1"/>
    </source>
</evidence>
<dbReference type="SMART" id="SM00855">
    <property type="entry name" value="PGAM"/>
    <property type="match status" value="1"/>
</dbReference>
<evidence type="ECO:0000256" key="2">
    <source>
        <dbReference type="PIRSR" id="PIRSR613078-2"/>
    </source>
</evidence>
<dbReference type="InterPro" id="IPR050275">
    <property type="entry name" value="PGM_Phosphatase"/>
</dbReference>
<proteinExistence type="predicted"/>
<dbReference type="PANTHER" id="PTHR48100:SF1">
    <property type="entry name" value="HISTIDINE PHOSPHATASE FAMILY PROTEIN-RELATED"/>
    <property type="match status" value="1"/>
</dbReference>